<protein>
    <recommendedName>
        <fullName evidence="3">Cupin 2 conserved barrel domain-containing protein</fullName>
    </recommendedName>
</protein>
<name>L7V6G5_MYCL1</name>
<sequence>METDPHASGFRIFRGKDAPPIAKVGCMKIEPMTDIQTNGMMKAVEAGYLDGQQAHIIVDIPGFCLSHNWFKKNFPLMQHTHDTDCLYYVVAGSISLGKTELGPCDSFFIPANTPYTYTTGPEGAEILEIRHDAKHNFLIRSNSQAYWERAVKTVQDNVKDWKVADRPTRRLERDFFAEPL</sequence>
<dbReference type="HOGENOM" id="CLU_1508649_0_0_11"/>
<dbReference type="InterPro" id="IPR011051">
    <property type="entry name" value="RmlC_Cupin_sf"/>
</dbReference>
<dbReference type="Proteomes" id="UP000011157">
    <property type="component" value="Chromosome"/>
</dbReference>
<proteinExistence type="predicted"/>
<dbReference type="InterPro" id="IPR014710">
    <property type="entry name" value="RmlC-like_jellyroll"/>
</dbReference>
<dbReference type="AlphaFoldDB" id="L7V6G5"/>
<dbReference type="SUPFAM" id="SSF51182">
    <property type="entry name" value="RmlC-like cupins"/>
    <property type="match status" value="1"/>
</dbReference>
<reference evidence="1 2" key="1">
    <citation type="journal article" date="2013" name="J. Bacteriol.">
        <title>Complete Genome Sequence of the Frog Pathogen Mycobacterium ulcerans Ecovar Liflandii.</title>
        <authorList>
            <person name="Tobias N.J."/>
            <person name="Doig K.D."/>
            <person name="Medema M.H."/>
            <person name="Chen H."/>
            <person name="Haring V."/>
            <person name="Moore R."/>
            <person name="Seemann T."/>
            <person name="Stinear T.P."/>
        </authorList>
    </citation>
    <scope>NUCLEOTIDE SEQUENCE [LARGE SCALE GENOMIC DNA]</scope>
    <source>
        <strain evidence="1 2">128FXT</strain>
    </source>
</reference>
<dbReference type="KEGG" id="mli:MULP_00990"/>
<gene>
    <name evidence="1" type="ordered locus">MULP_00990</name>
</gene>
<dbReference type="PATRIC" id="fig|459424.11.peg.1013"/>
<organism evidence="1 2">
    <name type="scientific">Mycobacterium liflandii (strain 128FXT)</name>
    <dbReference type="NCBI Taxonomy" id="459424"/>
    <lineage>
        <taxon>Bacteria</taxon>
        <taxon>Bacillati</taxon>
        <taxon>Actinomycetota</taxon>
        <taxon>Actinomycetes</taxon>
        <taxon>Mycobacteriales</taxon>
        <taxon>Mycobacteriaceae</taxon>
        <taxon>Mycobacterium</taxon>
        <taxon>Mycobacterium ulcerans group</taxon>
    </lineage>
</organism>
<accession>L7V6G5</accession>
<evidence type="ECO:0000313" key="1">
    <source>
        <dbReference type="EMBL" id="AGC61019.1"/>
    </source>
</evidence>
<dbReference type="EMBL" id="CP003899">
    <property type="protein sequence ID" value="AGC61019.1"/>
    <property type="molecule type" value="Genomic_DNA"/>
</dbReference>
<evidence type="ECO:0008006" key="3">
    <source>
        <dbReference type="Google" id="ProtNLM"/>
    </source>
</evidence>
<keyword evidence="2" id="KW-1185">Reference proteome</keyword>
<evidence type="ECO:0000313" key="2">
    <source>
        <dbReference type="Proteomes" id="UP000011157"/>
    </source>
</evidence>
<dbReference type="Gene3D" id="2.60.120.10">
    <property type="entry name" value="Jelly Rolls"/>
    <property type="match status" value="1"/>
</dbReference>